<protein>
    <submittedName>
        <fullName evidence="1">MmcQ/YjbR family DNA-binding protein</fullName>
    </submittedName>
</protein>
<dbReference type="EMBL" id="JABXYK010000014">
    <property type="protein sequence ID" value="NVP57540.1"/>
    <property type="molecule type" value="Genomic_DNA"/>
</dbReference>
<accession>A0ABX2QIL4</accession>
<evidence type="ECO:0000313" key="2">
    <source>
        <dbReference type="Proteomes" id="UP000659172"/>
    </source>
</evidence>
<comment type="caution">
    <text evidence="1">The sequence shown here is derived from an EMBL/GenBank/DDBJ whole genome shotgun (WGS) entry which is preliminary data.</text>
</comment>
<dbReference type="Pfam" id="PF04237">
    <property type="entry name" value="YjbR"/>
    <property type="match status" value="1"/>
</dbReference>
<dbReference type="GO" id="GO:0003677">
    <property type="term" value="F:DNA binding"/>
    <property type="evidence" value="ECO:0007669"/>
    <property type="project" value="UniProtKB-KW"/>
</dbReference>
<sequence length="122" mass="13345">MSETETQAQFARLERLAAGLPGVEAGTCYGQAALKVGGRMIAVAKSADLVALSMPLDQKEHLIELAPEIYFETPHFHGWPAVLVRAAVIGDDELRLRLQEAWKRRATARQRKQYEAAAGSAT</sequence>
<keyword evidence="2" id="KW-1185">Reference proteome</keyword>
<keyword evidence="1" id="KW-0238">DNA-binding</keyword>
<proteinExistence type="predicted"/>
<dbReference type="Proteomes" id="UP000659172">
    <property type="component" value="Unassembled WGS sequence"/>
</dbReference>
<name>A0ABX2QIL4_9HYPH</name>
<dbReference type="RefSeq" id="WP_176951508.1">
    <property type="nucleotide sequence ID" value="NZ_JABXYK010000014.1"/>
</dbReference>
<reference evidence="1 2" key="1">
    <citation type="submission" date="2020-06" db="EMBL/GenBank/DDBJ databases">
        <title>Rhizobium sp.nov. isolated from the tomato plant.</title>
        <authorList>
            <person name="Thin K.K."/>
            <person name="Zhang X."/>
            <person name="He S."/>
        </authorList>
    </citation>
    <scope>NUCLEOTIDE SEQUENCE [LARGE SCALE GENOMIC DNA]</scope>
    <source>
        <strain evidence="1 2">DBTS2</strain>
    </source>
</reference>
<dbReference type="InterPro" id="IPR058532">
    <property type="entry name" value="YjbR/MT2646/Rv2570-like"/>
</dbReference>
<gene>
    <name evidence="1" type="ORF">HV823_19965</name>
</gene>
<organism evidence="1 2">
    <name type="scientific">Mycoplana rhizolycopersici</name>
    <dbReference type="NCBI Taxonomy" id="2746702"/>
    <lineage>
        <taxon>Bacteria</taxon>
        <taxon>Pseudomonadati</taxon>
        <taxon>Pseudomonadota</taxon>
        <taxon>Alphaproteobacteria</taxon>
        <taxon>Hyphomicrobiales</taxon>
        <taxon>Rhizobiaceae</taxon>
        <taxon>Mycoplana</taxon>
    </lineage>
</organism>
<evidence type="ECO:0000313" key="1">
    <source>
        <dbReference type="EMBL" id="NVP57540.1"/>
    </source>
</evidence>